<dbReference type="Pfam" id="PF02357">
    <property type="entry name" value="NusG"/>
    <property type="match status" value="1"/>
</dbReference>
<keyword evidence="7" id="KW-1185">Reference proteome</keyword>
<dbReference type="SMART" id="SM00738">
    <property type="entry name" value="NGN"/>
    <property type="match status" value="1"/>
</dbReference>
<dbReference type="InterPro" id="IPR006645">
    <property type="entry name" value="NGN-like_dom"/>
</dbReference>
<dbReference type="PANTHER" id="PTHR30265">
    <property type="entry name" value="RHO-INTERACTING TRANSCRIPTION TERMINATION FACTOR NUSG"/>
    <property type="match status" value="1"/>
</dbReference>
<name>A0A3D9BNN0_9RHOB</name>
<dbReference type="SUPFAM" id="SSF50104">
    <property type="entry name" value="Translation proteins SH3-like domain"/>
    <property type="match status" value="1"/>
</dbReference>
<accession>A0A3D9BNN0</accession>
<dbReference type="GO" id="GO:0031564">
    <property type="term" value="P:transcription antitermination"/>
    <property type="evidence" value="ECO:0007669"/>
    <property type="project" value="UniProtKB-KW"/>
</dbReference>
<dbReference type="CDD" id="cd09892">
    <property type="entry name" value="NGN_SP_RfaH"/>
    <property type="match status" value="1"/>
</dbReference>
<dbReference type="CDD" id="cd06091">
    <property type="entry name" value="KOW_NusG"/>
    <property type="match status" value="1"/>
</dbReference>
<dbReference type="InterPro" id="IPR036735">
    <property type="entry name" value="NGN_dom_sf"/>
</dbReference>
<dbReference type="GO" id="GO:0006354">
    <property type="term" value="P:DNA-templated transcription elongation"/>
    <property type="evidence" value="ECO:0007669"/>
    <property type="project" value="InterPro"/>
</dbReference>
<proteinExistence type="predicted"/>
<dbReference type="Proteomes" id="UP000257131">
    <property type="component" value="Unassembled WGS sequence"/>
</dbReference>
<evidence type="ECO:0000256" key="2">
    <source>
        <dbReference type="ARBA" id="ARBA00023015"/>
    </source>
</evidence>
<dbReference type="OrthoDB" id="9787731at2"/>
<gene>
    <name evidence="6" type="ORF">DRV84_12430</name>
</gene>
<dbReference type="SUPFAM" id="SSF82679">
    <property type="entry name" value="N-utilization substance G protein NusG, N-terminal domain"/>
    <property type="match status" value="1"/>
</dbReference>
<feature type="domain" description="KOW" evidence="5">
    <location>
        <begin position="114"/>
        <end position="141"/>
    </location>
</feature>
<evidence type="ECO:0000313" key="7">
    <source>
        <dbReference type="Proteomes" id="UP000257131"/>
    </source>
</evidence>
<evidence type="ECO:0000259" key="4">
    <source>
        <dbReference type="SMART" id="SM00738"/>
    </source>
</evidence>
<dbReference type="InterPro" id="IPR005824">
    <property type="entry name" value="KOW"/>
</dbReference>
<dbReference type="InterPro" id="IPR008991">
    <property type="entry name" value="Translation_prot_SH3-like_sf"/>
</dbReference>
<feature type="domain" description="NusG-like N-terminal" evidence="4">
    <location>
        <begin position="3"/>
        <end position="103"/>
    </location>
</feature>
<dbReference type="InterPro" id="IPR043425">
    <property type="entry name" value="NusG-like"/>
</dbReference>
<keyword evidence="3" id="KW-0804">Transcription</keyword>
<evidence type="ECO:0000313" key="6">
    <source>
        <dbReference type="EMBL" id="REC55123.1"/>
    </source>
</evidence>
<dbReference type="Gene3D" id="3.30.70.940">
    <property type="entry name" value="NusG, N-terminal domain"/>
    <property type="match status" value="1"/>
</dbReference>
<organism evidence="6 7">
    <name type="scientific">Rhodosalinus sediminis</name>
    <dbReference type="NCBI Taxonomy" id="1940533"/>
    <lineage>
        <taxon>Bacteria</taxon>
        <taxon>Pseudomonadati</taxon>
        <taxon>Pseudomonadota</taxon>
        <taxon>Alphaproteobacteria</taxon>
        <taxon>Rhodobacterales</taxon>
        <taxon>Paracoccaceae</taxon>
        <taxon>Rhodosalinus</taxon>
    </lineage>
</organism>
<dbReference type="RefSeq" id="WP_115981187.1">
    <property type="nucleotide sequence ID" value="NZ_QOHR01000021.1"/>
</dbReference>
<evidence type="ECO:0000256" key="3">
    <source>
        <dbReference type="ARBA" id="ARBA00023163"/>
    </source>
</evidence>
<comment type="caution">
    <text evidence="6">The sequence shown here is derived from an EMBL/GenBank/DDBJ whole genome shotgun (WGS) entry which is preliminary data.</text>
</comment>
<dbReference type="Pfam" id="PF00467">
    <property type="entry name" value="KOW"/>
    <property type="match status" value="1"/>
</dbReference>
<evidence type="ECO:0000259" key="5">
    <source>
        <dbReference type="SMART" id="SM00739"/>
    </source>
</evidence>
<dbReference type="SMART" id="SM00739">
    <property type="entry name" value="KOW"/>
    <property type="match status" value="1"/>
</dbReference>
<dbReference type="GO" id="GO:0005829">
    <property type="term" value="C:cytosol"/>
    <property type="evidence" value="ECO:0007669"/>
    <property type="project" value="TreeGrafter"/>
</dbReference>
<dbReference type="AlphaFoldDB" id="A0A3D9BNN0"/>
<sequence length="168" mass="19187">MTRPQWFAAQLKPNGLTEAERNLARQGFEVFCPALIETRRRRGRLADVRRPLFPGYLFIRFVPEAGHWRQINSTRGLTRLVQTDPRRPTPLPDALIDGIRTRCDDDGLLGPDRGLAPGDRVRVIAGPFADVVGRIERMNENDRIRVMLEFMATDVRTEMPAEVVRKIA</sequence>
<protein>
    <submittedName>
        <fullName evidence="6">Transcriptional activator RfaH</fullName>
    </submittedName>
</protein>
<evidence type="ECO:0000256" key="1">
    <source>
        <dbReference type="ARBA" id="ARBA00022814"/>
    </source>
</evidence>
<dbReference type="PANTHER" id="PTHR30265:SF7">
    <property type="entry name" value="TRANSCRIPTION ANTITERMINATION PROTEIN RFAH"/>
    <property type="match status" value="1"/>
</dbReference>
<dbReference type="EMBL" id="QOHR01000021">
    <property type="protein sequence ID" value="REC55123.1"/>
    <property type="molecule type" value="Genomic_DNA"/>
</dbReference>
<keyword evidence="2" id="KW-0805">Transcription regulation</keyword>
<reference evidence="6 7" key="1">
    <citation type="journal article" date="2017" name="Int. J. Syst. Evol. Microbiol.">
        <title>Rhodosalinus sediminis gen. nov., sp. nov., isolated from marine saltern.</title>
        <authorList>
            <person name="Guo L.Y."/>
            <person name="Ling S.K."/>
            <person name="Li C.M."/>
            <person name="Chen G.J."/>
            <person name="Du Z.J."/>
        </authorList>
    </citation>
    <scope>NUCLEOTIDE SEQUENCE [LARGE SCALE GENOMIC DNA]</scope>
    <source>
        <strain evidence="6 7">WDN1C137</strain>
    </source>
</reference>
<keyword evidence="1" id="KW-0889">Transcription antitermination</keyword>